<dbReference type="Pfam" id="PF04542">
    <property type="entry name" value="Sigma70_r2"/>
    <property type="match status" value="1"/>
</dbReference>
<dbReference type="Gene3D" id="1.10.10.10">
    <property type="entry name" value="Winged helix-like DNA-binding domain superfamily/Winged helix DNA-binding domain"/>
    <property type="match status" value="1"/>
</dbReference>
<keyword evidence="2" id="KW-0805">Transcription regulation</keyword>
<reference evidence="7 8" key="1">
    <citation type="submission" date="2017-06" db="EMBL/GenBank/DDBJ databases">
        <authorList>
            <person name="Kim H.J."/>
            <person name="Triplett B.A."/>
        </authorList>
    </citation>
    <scope>NUCLEOTIDE SEQUENCE [LARGE SCALE GENOMIC DNA]</scope>
    <source>
        <strain evidence="7 8">CGMCC 4.5593</strain>
    </source>
</reference>
<dbReference type="InterPro" id="IPR039425">
    <property type="entry name" value="RNA_pol_sigma-70-like"/>
</dbReference>
<dbReference type="SUPFAM" id="SSF88946">
    <property type="entry name" value="Sigma2 domain of RNA polymerase sigma factors"/>
    <property type="match status" value="1"/>
</dbReference>
<keyword evidence="3" id="KW-0731">Sigma factor</keyword>
<dbReference type="EMBL" id="FZPH01000002">
    <property type="protein sequence ID" value="SNS89935.1"/>
    <property type="molecule type" value="Genomic_DNA"/>
</dbReference>
<gene>
    <name evidence="7" type="ORF">SAMN05421812_102279</name>
</gene>
<feature type="domain" description="RNA polymerase sigma-70 region 2" evidence="5">
    <location>
        <begin position="25"/>
        <end position="86"/>
    </location>
</feature>
<dbReference type="PANTHER" id="PTHR43133">
    <property type="entry name" value="RNA POLYMERASE ECF-TYPE SIGMA FACTO"/>
    <property type="match status" value="1"/>
</dbReference>
<dbReference type="InterPro" id="IPR013325">
    <property type="entry name" value="RNA_pol_sigma_r2"/>
</dbReference>
<dbReference type="InterPro" id="IPR013249">
    <property type="entry name" value="RNA_pol_sigma70_r4_t2"/>
</dbReference>
<feature type="domain" description="RNA polymerase sigma factor 70 region 4 type 2" evidence="6">
    <location>
        <begin position="119"/>
        <end position="172"/>
    </location>
</feature>
<dbReference type="Gene3D" id="1.10.1740.10">
    <property type="match status" value="1"/>
</dbReference>
<dbReference type="CDD" id="cd06171">
    <property type="entry name" value="Sigma70_r4"/>
    <property type="match status" value="1"/>
</dbReference>
<evidence type="ECO:0000259" key="5">
    <source>
        <dbReference type="Pfam" id="PF04542"/>
    </source>
</evidence>
<name>A0A239I8H5_9ACTN</name>
<dbReference type="SUPFAM" id="SSF88659">
    <property type="entry name" value="Sigma3 and sigma4 domains of RNA polymerase sigma factors"/>
    <property type="match status" value="1"/>
</dbReference>
<evidence type="ECO:0000256" key="4">
    <source>
        <dbReference type="ARBA" id="ARBA00023163"/>
    </source>
</evidence>
<dbReference type="Pfam" id="PF08281">
    <property type="entry name" value="Sigma70_r4_2"/>
    <property type="match status" value="1"/>
</dbReference>
<dbReference type="GO" id="GO:0003677">
    <property type="term" value="F:DNA binding"/>
    <property type="evidence" value="ECO:0007669"/>
    <property type="project" value="InterPro"/>
</dbReference>
<dbReference type="InterPro" id="IPR036388">
    <property type="entry name" value="WH-like_DNA-bd_sf"/>
</dbReference>
<keyword evidence="4" id="KW-0804">Transcription</keyword>
<dbReference type="PANTHER" id="PTHR43133:SF51">
    <property type="entry name" value="RNA POLYMERASE SIGMA FACTOR"/>
    <property type="match status" value="1"/>
</dbReference>
<dbReference type="NCBIfam" id="TIGR02937">
    <property type="entry name" value="sigma70-ECF"/>
    <property type="match status" value="1"/>
</dbReference>
<proteinExistence type="inferred from homology"/>
<evidence type="ECO:0000313" key="8">
    <source>
        <dbReference type="Proteomes" id="UP000198362"/>
    </source>
</evidence>
<evidence type="ECO:0000259" key="6">
    <source>
        <dbReference type="Pfam" id="PF08281"/>
    </source>
</evidence>
<dbReference type="InterPro" id="IPR007627">
    <property type="entry name" value="RNA_pol_sigma70_r2"/>
</dbReference>
<dbReference type="Proteomes" id="UP000198362">
    <property type="component" value="Unassembled WGS sequence"/>
</dbReference>
<evidence type="ECO:0000256" key="3">
    <source>
        <dbReference type="ARBA" id="ARBA00023082"/>
    </source>
</evidence>
<evidence type="ECO:0000256" key="2">
    <source>
        <dbReference type="ARBA" id="ARBA00023015"/>
    </source>
</evidence>
<accession>A0A239I8H5</accession>
<dbReference type="OrthoDB" id="3821507at2"/>
<dbReference type="GO" id="GO:0006352">
    <property type="term" value="P:DNA-templated transcription initiation"/>
    <property type="evidence" value="ECO:0007669"/>
    <property type="project" value="InterPro"/>
</dbReference>
<dbReference type="RefSeq" id="WP_089245212.1">
    <property type="nucleotide sequence ID" value="NZ_FZPH01000002.1"/>
</dbReference>
<dbReference type="InterPro" id="IPR014284">
    <property type="entry name" value="RNA_pol_sigma-70_dom"/>
</dbReference>
<evidence type="ECO:0000256" key="1">
    <source>
        <dbReference type="ARBA" id="ARBA00010641"/>
    </source>
</evidence>
<protein>
    <submittedName>
        <fullName evidence="7">RNA polymerase sigma-70 factor, ECF subfamily</fullName>
    </submittedName>
</protein>
<comment type="similarity">
    <text evidence="1">Belongs to the sigma-70 factor family. ECF subfamily.</text>
</comment>
<evidence type="ECO:0000313" key="7">
    <source>
        <dbReference type="EMBL" id="SNS89935.1"/>
    </source>
</evidence>
<dbReference type="InterPro" id="IPR013324">
    <property type="entry name" value="RNA_pol_sigma_r3/r4-like"/>
</dbReference>
<keyword evidence="8" id="KW-1185">Reference proteome</keyword>
<dbReference type="GO" id="GO:0016987">
    <property type="term" value="F:sigma factor activity"/>
    <property type="evidence" value="ECO:0007669"/>
    <property type="project" value="UniProtKB-KW"/>
</dbReference>
<dbReference type="AlphaFoldDB" id="A0A239I8H5"/>
<organism evidence="7 8">
    <name type="scientific">Asanoa hainanensis</name>
    <dbReference type="NCBI Taxonomy" id="560556"/>
    <lineage>
        <taxon>Bacteria</taxon>
        <taxon>Bacillati</taxon>
        <taxon>Actinomycetota</taxon>
        <taxon>Actinomycetes</taxon>
        <taxon>Micromonosporales</taxon>
        <taxon>Micromonosporaceae</taxon>
        <taxon>Asanoa</taxon>
    </lineage>
</organism>
<sequence length="310" mass="33446">MPATDTDLVLAAQSGDVSSLGSLLTRHRAGQLAVAYGILGAGPDAEDAVQEAALVALRRIGDLRDPSAVGPWLRMIVRNACKMRLRGPVSTALDERVAATLPSSEPDPAELLEQHAARDWVWHALDGLSPSLRLVVMLRHFTGVTSYQDIADACAVPVGTVRSRLSEARRKLAEALLATADEAHDDVTARAAARRRSAEEAFVAMDRGHFASVLAEDWSPTVESFWPPGIQATGHAFLLRGMDNDLADGVGHKLTNVVASRDLDIWEFDLVSPPEDPTHCPPGAVWVQHRAGGLVQRARLFHLPRPTRVA</sequence>